<dbReference type="InterPro" id="IPR038656">
    <property type="entry name" value="Peptidase_G1_sf"/>
</dbReference>
<gene>
    <name evidence="2" type="ORF">FJTKL_08582</name>
</gene>
<evidence type="ECO:0000256" key="1">
    <source>
        <dbReference type="SAM" id="MobiDB-lite"/>
    </source>
</evidence>
<dbReference type="Gene3D" id="2.60.120.700">
    <property type="entry name" value="Peptidase G1"/>
    <property type="match status" value="1"/>
</dbReference>
<protein>
    <recommendedName>
        <fullName evidence="4">Aspergillopepsin-2</fullName>
    </recommendedName>
</protein>
<evidence type="ECO:0000313" key="2">
    <source>
        <dbReference type="EMBL" id="KAL2285062.1"/>
    </source>
</evidence>
<sequence>MVHDPICSLSNLLPTSSRLTTLLSLDQPTSSIPDSHSVFVLTSTMKFTSVITAFLCAEAALGARLTEKRRESREARQLARRSSQTGASRSSQPKIASDNLIEGITNQSNVEYSTNWAGAVLIGTGYTEVTATVTVPTLTGSSSSSTESSGSAWVGIDGDTCQTAILQTGIDWYVDGTSVSYDAWYEWYPDYAYTFSGITISAGDSIQMTVTATSKTGGSAVIENLTTGTTVTHTFSGVSDGSLCEYNAEWIVEDFSECSSSGDCELVPFADFGTVTFTGASAVKSGTTVGPSGATILDIEQDSEILTSCSASSSTVTCTYTG</sequence>
<evidence type="ECO:0008006" key="4">
    <source>
        <dbReference type="Google" id="ProtNLM"/>
    </source>
</evidence>
<dbReference type="EMBL" id="JBAWTH010000033">
    <property type="protein sequence ID" value="KAL2285062.1"/>
    <property type="molecule type" value="Genomic_DNA"/>
</dbReference>
<dbReference type="Proteomes" id="UP001600888">
    <property type="component" value="Unassembled WGS sequence"/>
</dbReference>
<dbReference type="Pfam" id="PF01828">
    <property type="entry name" value="Peptidase_A4"/>
    <property type="match status" value="1"/>
</dbReference>
<feature type="compositionally biased region" description="Polar residues" evidence="1">
    <location>
        <begin position="80"/>
        <end position="94"/>
    </location>
</feature>
<dbReference type="InterPro" id="IPR013320">
    <property type="entry name" value="ConA-like_dom_sf"/>
</dbReference>
<evidence type="ECO:0000313" key="3">
    <source>
        <dbReference type="Proteomes" id="UP001600888"/>
    </source>
</evidence>
<feature type="compositionally biased region" description="Basic and acidic residues" evidence="1">
    <location>
        <begin position="66"/>
        <end position="77"/>
    </location>
</feature>
<dbReference type="PRINTS" id="PR00977">
    <property type="entry name" value="SCYTLDPTASE"/>
</dbReference>
<proteinExistence type="predicted"/>
<reference evidence="2 3" key="1">
    <citation type="submission" date="2024-03" db="EMBL/GenBank/DDBJ databases">
        <title>A high-quality draft genome sequence of Diaporthe vaccinii, a causative agent of upright dieback and viscid rot disease in cranberry plants.</title>
        <authorList>
            <person name="Sarrasin M."/>
            <person name="Lang B.F."/>
            <person name="Burger G."/>
        </authorList>
    </citation>
    <scope>NUCLEOTIDE SEQUENCE [LARGE SCALE GENOMIC DNA]</scope>
    <source>
        <strain evidence="2 3">IS7</strain>
    </source>
</reference>
<dbReference type="PANTHER" id="PTHR37536">
    <property type="entry name" value="PUTATIVE (AFU_ORTHOLOGUE AFUA_3G02970)-RELATED"/>
    <property type="match status" value="1"/>
</dbReference>
<dbReference type="SUPFAM" id="SSF49899">
    <property type="entry name" value="Concanavalin A-like lectins/glucanases"/>
    <property type="match status" value="1"/>
</dbReference>
<name>A0ABR4ERJ2_9PEZI</name>
<dbReference type="CDD" id="cd13426">
    <property type="entry name" value="Peptidase_G1"/>
    <property type="match status" value="1"/>
</dbReference>
<keyword evidence="3" id="KW-1185">Reference proteome</keyword>
<dbReference type="InterPro" id="IPR000250">
    <property type="entry name" value="Peptidase_G1"/>
</dbReference>
<feature type="region of interest" description="Disordered" evidence="1">
    <location>
        <begin position="66"/>
        <end position="94"/>
    </location>
</feature>
<accession>A0ABR4ERJ2</accession>
<comment type="caution">
    <text evidence="2">The sequence shown here is derived from an EMBL/GenBank/DDBJ whole genome shotgun (WGS) entry which is preliminary data.</text>
</comment>
<organism evidence="2 3">
    <name type="scientific">Diaporthe vaccinii</name>
    <dbReference type="NCBI Taxonomy" id="105482"/>
    <lineage>
        <taxon>Eukaryota</taxon>
        <taxon>Fungi</taxon>
        <taxon>Dikarya</taxon>
        <taxon>Ascomycota</taxon>
        <taxon>Pezizomycotina</taxon>
        <taxon>Sordariomycetes</taxon>
        <taxon>Sordariomycetidae</taxon>
        <taxon>Diaporthales</taxon>
        <taxon>Diaporthaceae</taxon>
        <taxon>Diaporthe</taxon>
        <taxon>Diaporthe eres species complex</taxon>
    </lineage>
</organism>
<dbReference type="PANTHER" id="PTHR37536:SF3">
    <property type="entry name" value="PUTATIVE (AFU_ORTHOLOGUE AFUA_3G02970)-RELATED"/>
    <property type="match status" value="1"/>
</dbReference>